<proteinExistence type="predicted"/>
<protein>
    <recommendedName>
        <fullName evidence="1">Glycosyl transferase family 25 domain-containing protein</fullName>
    </recommendedName>
</protein>
<accession>N9L1C6</accession>
<name>N9L1C6_9GAMM</name>
<reference evidence="2 3" key="1">
    <citation type="submission" date="2013-02" db="EMBL/GenBank/DDBJ databases">
        <title>The Genome Sequence of Acinetobacter sp. ANC 4105.</title>
        <authorList>
            <consortium name="The Broad Institute Genome Sequencing Platform"/>
            <consortium name="The Broad Institute Genome Sequencing Center for Infectious Disease"/>
            <person name="Cerqueira G."/>
            <person name="Feldgarden M."/>
            <person name="Courvalin P."/>
            <person name="Perichon B."/>
            <person name="Grillot-Courvalin C."/>
            <person name="Clermont D."/>
            <person name="Rocha E."/>
            <person name="Yoon E.-J."/>
            <person name="Nemec A."/>
            <person name="Walker B."/>
            <person name="Young S.K."/>
            <person name="Zeng Q."/>
            <person name="Gargeya S."/>
            <person name="Fitzgerald M."/>
            <person name="Haas B."/>
            <person name="Abouelleil A."/>
            <person name="Alvarado L."/>
            <person name="Arachchi H.M."/>
            <person name="Berlin A.M."/>
            <person name="Chapman S.B."/>
            <person name="Dewar J."/>
            <person name="Goldberg J."/>
            <person name="Griggs A."/>
            <person name="Gujja S."/>
            <person name="Hansen M."/>
            <person name="Howarth C."/>
            <person name="Imamovic A."/>
            <person name="Larimer J."/>
            <person name="McCowan C."/>
            <person name="Murphy C."/>
            <person name="Neiman D."/>
            <person name="Pearson M."/>
            <person name="Priest M."/>
            <person name="Roberts A."/>
            <person name="Saif S."/>
            <person name="Shea T."/>
            <person name="Sisk P."/>
            <person name="Sykes S."/>
            <person name="Wortman J."/>
            <person name="Nusbaum C."/>
            <person name="Birren B."/>
        </authorList>
    </citation>
    <scope>NUCLEOTIDE SEQUENCE [LARGE SCALE GENOMIC DNA]</scope>
    <source>
        <strain evidence="2 3">ANC 4105</strain>
    </source>
</reference>
<evidence type="ECO:0000313" key="3">
    <source>
        <dbReference type="Proteomes" id="UP000013261"/>
    </source>
</evidence>
<dbReference type="CDD" id="cd06532">
    <property type="entry name" value="Glyco_transf_25"/>
    <property type="match status" value="1"/>
</dbReference>
<dbReference type="Proteomes" id="UP000013261">
    <property type="component" value="Unassembled WGS sequence"/>
</dbReference>
<gene>
    <name evidence="2" type="ORF">F904_03826</name>
</gene>
<dbReference type="RefSeq" id="WP_005193075.1">
    <property type="nucleotide sequence ID" value="NZ_KB850052.1"/>
</dbReference>
<sequence length="257" mass="30160">MENFVISLKSAFDRRVHINDQFGKKDIPFHFFDAIEPSQIDTQAEKINFTIRQGDLSRNELACLLSHVSLWQKAVDEKMSAIAIFEDDVHLSDDAELFLNDSDWLNFDIVKLEKSYKSVILDLEKTQVFKNKEFFLRRLKKPHLGAAGYILSYKGAVALLEYMKNQDVLDHVDQIVFRKYINEGELGIYQLNPTLCIQDYILNPEEQKFKTSLQWRDKEKIKPKGVDKLLRELSRVFIQLAEFPYKTKLTFIMNKKD</sequence>
<dbReference type="EMBL" id="APRL01000015">
    <property type="protein sequence ID" value="ENW90072.1"/>
    <property type="molecule type" value="Genomic_DNA"/>
</dbReference>
<evidence type="ECO:0000259" key="1">
    <source>
        <dbReference type="Pfam" id="PF01755"/>
    </source>
</evidence>
<organism evidence="2 3">
    <name type="scientific">Acinetobacter dispersus</name>
    <dbReference type="NCBI Taxonomy" id="70348"/>
    <lineage>
        <taxon>Bacteria</taxon>
        <taxon>Pseudomonadati</taxon>
        <taxon>Pseudomonadota</taxon>
        <taxon>Gammaproteobacteria</taxon>
        <taxon>Moraxellales</taxon>
        <taxon>Moraxellaceae</taxon>
        <taxon>Acinetobacter</taxon>
    </lineage>
</organism>
<feature type="domain" description="Glycosyl transferase family 25" evidence="1">
    <location>
        <begin position="2"/>
        <end position="167"/>
    </location>
</feature>
<dbReference type="AlphaFoldDB" id="N9L1C6"/>
<dbReference type="InterPro" id="IPR002654">
    <property type="entry name" value="Glyco_trans_25"/>
</dbReference>
<evidence type="ECO:0000313" key="2">
    <source>
        <dbReference type="EMBL" id="ENW90072.1"/>
    </source>
</evidence>
<dbReference type="PATRIC" id="fig|1217703.3.peg.3715"/>
<dbReference type="eggNOG" id="COG3306">
    <property type="taxonomic scope" value="Bacteria"/>
</dbReference>
<dbReference type="OrthoDB" id="9816113at2"/>
<dbReference type="Pfam" id="PF01755">
    <property type="entry name" value="Glyco_transf_25"/>
    <property type="match status" value="1"/>
</dbReference>
<dbReference type="HOGENOM" id="CLU_071269_2_0_6"/>
<comment type="caution">
    <text evidence="2">The sequence shown here is derived from an EMBL/GenBank/DDBJ whole genome shotgun (WGS) entry which is preliminary data.</text>
</comment>
<keyword evidence="3" id="KW-1185">Reference proteome</keyword>